<keyword evidence="4" id="KW-0732">Signal</keyword>
<comment type="subcellular location">
    <subcellularLocation>
        <location evidence="1">Vacuole</location>
    </subcellularLocation>
</comment>
<evidence type="ECO:0000313" key="8">
    <source>
        <dbReference type="Proteomes" id="UP001420932"/>
    </source>
</evidence>
<dbReference type="SUPFAM" id="SSF63829">
    <property type="entry name" value="Calcium-dependent phosphotriesterase"/>
    <property type="match status" value="1"/>
</dbReference>
<evidence type="ECO:0000256" key="5">
    <source>
        <dbReference type="ARBA" id="ARBA00023180"/>
    </source>
</evidence>
<evidence type="ECO:0000256" key="1">
    <source>
        <dbReference type="ARBA" id="ARBA00004116"/>
    </source>
</evidence>
<dbReference type="Gene3D" id="2.120.10.30">
    <property type="entry name" value="TolB, C-terminal domain"/>
    <property type="match status" value="1"/>
</dbReference>
<protein>
    <recommendedName>
        <fullName evidence="6">Strictosidine synthase conserved region domain-containing protein</fullName>
    </recommendedName>
</protein>
<dbReference type="GO" id="GO:0016787">
    <property type="term" value="F:hydrolase activity"/>
    <property type="evidence" value="ECO:0007669"/>
    <property type="project" value="TreeGrafter"/>
</dbReference>
<feature type="domain" description="Strictosidine synthase conserved region" evidence="6">
    <location>
        <begin position="169"/>
        <end position="256"/>
    </location>
</feature>
<dbReference type="InterPro" id="IPR018119">
    <property type="entry name" value="Strictosidine_synth_cons-reg"/>
</dbReference>
<accession>A0AAP0I3A9</accession>
<dbReference type="PANTHER" id="PTHR10426:SF86">
    <property type="entry name" value="PROTEIN STRICTOSIDINE SYNTHASE-LIKE 10-LIKE"/>
    <property type="match status" value="1"/>
</dbReference>
<dbReference type="Pfam" id="PF20067">
    <property type="entry name" value="SSL_N"/>
    <property type="match status" value="1"/>
</dbReference>
<comment type="similarity">
    <text evidence="2">Belongs to the strictosidine synthase family.</text>
</comment>
<comment type="caution">
    <text evidence="7">The sequence shown here is derived from an EMBL/GenBank/DDBJ whole genome shotgun (WGS) entry which is preliminary data.</text>
</comment>
<evidence type="ECO:0000256" key="2">
    <source>
        <dbReference type="ARBA" id="ARBA00009191"/>
    </source>
</evidence>
<organism evidence="7 8">
    <name type="scientific">Stephania yunnanensis</name>
    <dbReference type="NCBI Taxonomy" id="152371"/>
    <lineage>
        <taxon>Eukaryota</taxon>
        <taxon>Viridiplantae</taxon>
        <taxon>Streptophyta</taxon>
        <taxon>Embryophyta</taxon>
        <taxon>Tracheophyta</taxon>
        <taxon>Spermatophyta</taxon>
        <taxon>Magnoliopsida</taxon>
        <taxon>Ranunculales</taxon>
        <taxon>Menispermaceae</taxon>
        <taxon>Menispermoideae</taxon>
        <taxon>Cissampelideae</taxon>
        <taxon>Stephania</taxon>
    </lineage>
</organism>
<name>A0AAP0I3A9_9MAGN</name>
<dbReference type="Proteomes" id="UP001420932">
    <property type="component" value="Unassembled WGS sequence"/>
</dbReference>
<evidence type="ECO:0000259" key="6">
    <source>
        <dbReference type="Pfam" id="PF03088"/>
    </source>
</evidence>
<keyword evidence="5" id="KW-0325">Glycoprotein</keyword>
<reference evidence="7 8" key="1">
    <citation type="submission" date="2024-01" db="EMBL/GenBank/DDBJ databases">
        <title>Genome assemblies of Stephania.</title>
        <authorList>
            <person name="Yang L."/>
        </authorList>
    </citation>
    <scope>NUCLEOTIDE SEQUENCE [LARGE SCALE GENOMIC DNA]</scope>
    <source>
        <strain evidence="7">YNDBR</strain>
        <tissue evidence="7">Leaf</tissue>
    </source>
</reference>
<keyword evidence="3" id="KW-0926">Vacuole</keyword>
<evidence type="ECO:0000313" key="7">
    <source>
        <dbReference type="EMBL" id="KAK9107145.1"/>
    </source>
</evidence>
<keyword evidence="8" id="KW-1185">Reference proteome</keyword>
<dbReference type="EMBL" id="JBBNAF010000010">
    <property type="protein sequence ID" value="KAK9107145.1"/>
    <property type="molecule type" value="Genomic_DNA"/>
</dbReference>
<dbReference type="AlphaFoldDB" id="A0AAP0I3A9"/>
<dbReference type="GO" id="GO:0012505">
    <property type="term" value="C:endomembrane system"/>
    <property type="evidence" value="ECO:0007669"/>
    <property type="project" value="TreeGrafter"/>
</dbReference>
<dbReference type="GO" id="GO:0005773">
    <property type="term" value="C:vacuole"/>
    <property type="evidence" value="ECO:0007669"/>
    <property type="project" value="UniProtKB-SubCell"/>
</dbReference>
<gene>
    <name evidence="7" type="ORF">Syun_023156</name>
</gene>
<evidence type="ECO:0000256" key="4">
    <source>
        <dbReference type="ARBA" id="ARBA00022729"/>
    </source>
</evidence>
<sequence length="380" mass="42143">MKTMRISSVMEANSTILLLHSFLYFFIISLSYLSVSLADDAIKSVVVKNYTRLQLMSASGPESLAFDCNGEGPYTGVSDGRIFKWEEANHAWVEFAIPSISRRREWCDGSNRAEMEKICGRPLGLQFNKRTCDLYIADAYFGLLKVSRNGGVATQLASSVANVPFMLTNGLDIDQDTGLVYFTDSSIFFRRWEIVLAVLFGDKSGRLMRYDPKSQQVTVLLNGLRVANGVALSKNNSYILVAETGRTRILRYWLQGPNARTSEVFATLPHFPDNIKRNARGEFWVALSNGQGRVERSVEAFGYSSLEIGLRSKTSALHGVSMSSMKDAVAIRLGEDSEILEVLNGDDKRVQEPVSEVQENKGTLWIGSVVLPFVSSIASV</sequence>
<dbReference type="PANTHER" id="PTHR10426">
    <property type="entry name" value="STRICTOSIDINE SYNTHASE-RELATED"/>
    <property type="match status" value="1"/>
</dbReference>
<dbReference type="InterPro" id="IPR011042">
    <property type="entry name" value="6-blade_b-propeller_TolB-like"/>
</dbReference>
<dbReference type="Pfam" id="PF03088">
    <property type="entry name" value="Str_synth"/>
    <property type="match status" value="1"/>
</dbReference>
<proteinExistence type="inferred from homology"/>
<evidence type="ECO:0000256" key="3">
    <source>
        <dbReference type="ARBA" id="ARBA00022554"/>
    </source>
</evidence>
<dbReference type="FunFam" id="2.120.10.30:FF:000032">
    <property type="entry name" value="Protein STRICTOSIDINE SYNTHASE-LIKE 13"/>
    <property type="match status" value="1"/>
</dbReference>